<name>Q63XG3_BURPS</name>
<dbReference type="KEGG" id="bps:BPSL0574B"/>
<keyword evidence="3" id="KW-1185">Reference proteome</keyword>
<evidence type="ECO:0000313" key="3">
    <source>
        <dbReference type="Proteomes" id="UP000000605"/>
    </source>
</evidence>
<keyword evidence="1" id="KW-0175">Coiled coil</keyword>
<dbReference type="EMBL" id="BX571965">
    <property type="protein sequence ID" value="CAH34566.1"/>
    <property type="molecule type" value="Genomic_DNA"/>
</dbReference>
<organism evidence="2 3">
    <name type="scientific">Burkholderia pseudomallei (strain K96243)</name>
    <dbReference type="NCBI Taxonomy" id="272560"/>
    <lineage>
        <taxon>Bacteria</taxon>
        <taxon>Pseudomonadati</taxon>
        <taxon>Pseudomonadota</taxon>
        <taxon>Betaproteobacteria</taxon>
        <taxon>Burkholderiales</taxon>
        <taxon>Burkholderiaceae</taxon>
        <taxon>Burkholderia</taxon>
        <taxon>pseudomallei group</taxon>
    </lineage>
</organism>
<dbReference type="Proteomes" id="UP000000605">
    <property type="component" value="Chromosome 1"/>
</dbReference>
<dbReference type="PATRIC" id="fig|272560.6.peg.620"/>
<dbReference type="AlphaFoldDB" id="Q63XG3"/>
<reference evidence="2 3" key="1">
    <citation type="journal article" date="2004" name="Proc. Natl. Acad. Sci. U.S.A.">
        <title>Genomic plasticity of the causative agent of melioidosis, Burkholderia pseudomallei.</title>
        <authorList>
            <person name="Holden M.T.G."/>
            <person name="Titball R.W."/>
            <person name="Peacock S.J."/>
            <person name="Cerdeno-Tarraga A.M."/>
            <person name="Atkins T."/>
            <person name="Crossman L.C."/>
            <person name="Pitt T."/>
            <person name="Churcher C."/>
            <person name="Mungall K."/>
            <person name="Bentley S.D."/>
            <person name="Sebaihia M."/>
            <person name="Thomson N.R."/>
            <person name="Bason N."/>
            <person name="Beacham I.R."/>
            <person name="Brooks K."/>
            <person name="Brown K.A."/>
            <person name="Brown N.F."/>
            <person name="Challis G.L."/>
            <person name="Cherevach I."/>
            <person name="Chillingworth T."/>
            <person name="Cronin A."/>
            <person name="Crosset B."/>
            <person name="Davis P."/>
            <person name="DeShazer D."/>
            <person name="Feltwell T."/>
            <person name="Fraser A."/>
            <person name="Hance Z."/>
            <person name="Hauser H."/>
            <person name="Holroyd S."/>
            <person name="Jagels K."/>
            <person name="Keith K.E."/>
            <person name="Maddison M."/>
            <person name="Moule S."/>
            <person name="Price C."/>
            <person name="Quail M.A."/>
            <person name="Rabbinowitsch E."/>
            <person name="Rutherford K."/>
            <person name="Sanders M."/>
            <person name="Simmonds M."/>
            <person name="Songsivilai S."/>
            <person name="Stevens K."/>
            <person name="Tumapa S."/>
            <person name="Vesaratchavest M."/>
            <person name="Whitehead S."/>
            <person name="Yeats C."/>
            <person name="Barrell B.G."/>
            <person name="Oyston P.C.F."/>
            <person name="Parkhill J."/>
        </authorList>
    </citation>
    <scope>NUCLEOTIDE SEQUENCE [LARGE SCALE GENOMIC DNA]</scope>
    <source>
        <strain evidence="2 3">K96243</strain>
    </source>
</reference>
<accession>Q63XG3</accession>
<evidence type="ECO:0000313" key="2">
    <source>
        <dbReference type="EMBL" id="CAH34566.1"/>
    </source>
</evidence>
<feature type="coiled-coil region" evidence="1">
    <location>
        <begin position="73"/>
        <end position="100"/>
    </location>
</feature>
<proteinExistence type="predicted"/>
<protein>
    <submittedName>
        <fullName evidence="2">Uncharacterized protein</fullName>
    </submittedName>
</protein>
<dbReference type="eggNOG" id="ENOG5030P8X">
    <property type="taxonomic scope" value="Bacteria"/>
</dbReference>
<dbReference type="STRING" id="272560.BPSL0574B"/>
<sequence>MGPRDTERVMKELLAFEQGKRATITLTWKHLARVAGFTDRSLRSKPKLRARFDEVRDALLGKGRIRRSTGMVHEDLQKANSRLRQQLKMYEKLENEWLERWIRIAASLKAHGMSIDQFDVDLELRSERRSG</sequence>
<gene>
    <name evidence="2" type="ORF">BPSL0574B</name>
</gene>
<evidence type="ECO:0000256" key="1">
    <source>
        <dbReference type="SAM" id="Coils"/>
    </source>
</evidence>